<comment type="caution">
    <text evidence="2">The sequence shown here is derived from an EMBL/GenBank/DDBJ whole genome shotgun (WGS) entry which is preliminary data.</text>
</comment>
<dbReference type="EMBL" id="BPLR01009531">
    <property type="protein sequence ID" value="GIY32674.1"/>
    <property type="molecule type" value="Genomic_DNA"/>
</dbReference>
<organism evidence="2 3">
    <name type="scientific">Caerostris extrusa</name>
    <name type="common">Bark spider</name>
    <name type="synonym">Caerostris bankana</name>
    <dbReference type="NCBI Taxonomy" id="172846"/>
    <lineage>
        <taxon>Eukaryota</taxon>
        <taxon>Metazoa</taxon>
        <taxon>Ecdysozoa</taxon>
        <taxon>Arthropoda</taxon>
        <taxon>Chelicerata</taxon>
        <taxon>Arachnida</taxon>
        <taxon>Araneae</taxon>
        <taxon>Araneomorphae</taxon>
        <taxon>Entelegynae</taxon>
        <taxon>Araneoidea</taxon>
        <taxon>Araneidae</taxon>
        <taxon>Caerostris</taxon>
    </lineage>
</organism>
<sequence>MQQRIYYPNFFYASVFYNPLPTGGESVLITPRYEPPQTQAGFIGTTKLPPPVDTLGRRDFGRMRSKKKRKSKNPPLSRIVEKMLKEKREKSLLERAGVEDAREGEEEMHKSASYARSTDQ</sequence>
<evidence type="ECO:0000256" key="1">
    <source>
        <dbReference type="SAM" id="MobiDB-lite"/>
    </source>
</evidence>
<accession>A0AAV4SF89</accession>
<evidence type="ECO:0000313" key="2">
    <source>
        <dbReference type="EMBL" id="GIY32674.1"/>
    </source>
</evidence>
<gene>
    <name evidence="2" type="ORF">CEXT_303881</name>
</gene>
<feature type="compositionally biased region" description="Basic and acidic residues" evidence="1">
    <location>
        <begin position="79"/>
        <end position="101"/>
    </location>
</feature>
<dbReference type="AlphaFoldDB" id="A0AAV4SF89"/>
<evidence type="ECO:0000313" key="3">
    <source>
        <dbReference type="Proteomes" id="UP001054945"/>
    </source>
</evidence>
<feature type="region of interest" description="Disordered" evidence="1">
    <location>
        <begin position="38"/>
        <end position="120"/>
    </location>
</feature>
<protein>
    <submittedName>
        <fullName evidence="2">Uncharacterized protein</fullName>
    </submittedName>
</protein>
<feature type="compositionally biased region" description="Basic residues" evidence="1">
    <location>
        <begin position="63"/>
        <end position="72"/>
    </location>
</feature>
<proteinExistence type="predicted"/>
<keyword evidence="3" id="KW-1185">Reference proteome</keyword>
<reference evidence="2 3" key="1">
    <citation type="submission" date="2021-06" db="EMBL/GenBank/DDBJ databases">
        <title>Caerostris extrusa draft genome.</title>
        <authorList>
            <person name="Kono N."/>
            <person name="Arakawa K."/>
        </authorList>
    </citation>
    <scope>NUCLEOTIDE SEQUENCE [LARGE SCALE GENOMIC DNA]</scope>
</reference>
<name>A0AAV4SF89_CAEEX</name>
<dbReference type="Proteomes" id="UP001054945">
    <property type="component" value="Unassembled WGS sequence"/>
</dbReference>